<dbReference type="EMBL" id="BKCJ010010387">
    <property type="protein sequence ID" value="GEU91363.1"/>
    <property type="molecule type" value="Genomic_DNA"/>
</dbReference>
<sequence length="175" mass="20762">MLFVELMDKRKKHFARLGAEKIRSKPPTKSQKRNQICTYLNNMENYKHIQLKNKIFKEIQVLFNNNMKSIESFVPMDTELVKGSEKATEGSEKAEEGCSKRATDNLEQEDAKRQRIEEENKSAELKRCLEIILMMINVLHQMWNDMRLQVDCEVDMAYDLLRLIRRQIYEGYVPE</sequence>
<protein>
    <submittedName>
        <fullName evidence="2">Uncharacterized protein</fullName>
    </submittedName>
</protein>
<comment type="caution">
    <text evidence="2">The sequence shown here is derived from an EMBL/GenBank/DDBJ whole genome shotgun (WGS) entry which is preliminary data.</text>
</comment>
<evidence type="ECO:0000256" key="1">
    <source>
        <dbReference type="SAM" id="MobiDB-lite"/>
    </source>
</evidence>
<gene>
    <name evidence="2" type="ORF">Tci_063341</name>
</gene>
<dbReference type="AlphaFoldDB" id="A0A6L2NYV9"/>
<reference evidence="2" key="1">
    <citation type="journal article" date="2019" name="Sci. Rep.">
        <title>Draft genome of Tanacetum cinerariifolium, the natural source of mosquito coil.</title>
        <authorList>
            <person name="Yamashiro T."/>
            <person name="Shiraishi A."/>
            <person name="Satake H."/>
            <person name="Nakayama K."/>
        </authorList>
    </citation>
    <scope>NUCLEOTIDE SEQUENCE</scope>
</reference>
<proteinExistence type="predicted"/>
<evidence type="ECO:0000313" key="2">
    <source>
        <dbReference type="EMBL" id="GEU91363.1"/>
    </source>
</evidence>
<organism evidence="2">
    <name type="scientific">Tanacetum cinerariifolium</name>
    <name type="common">Dalmatian daisy</name>
    <name type="synonym">Chrysanthemum cinerariifolium</name>
    <dbReference type="NCBI Taxonomy" id="118510"/>
    <lineage>
        <taxon>Eukaryota</taxon>
        <taxon>Viridiplantae</taxon>
        <taxon>Streptophyta</taxon>
        <taxon>Embryophyta</taxon>
        <taxon>Tracheophyta</taxon>
        <taxon>Spermatophyta</taxon>
        <taxon>Magnoliopsida</taxon>
        <taxon>eudicotyledons</taxon>
        <taxon>Gunneridae</taxon>
        <taxon>Pentapetalae</taxon>
        <taxon>asterids</taxon>
        <taxon>campanulids</taxon>
        <taxon>Asterales</taxon>
        <taxon>Asteraceae</taxon>
        <taxon>Asteroideae</taxon>
        <taxon>Anthemideae</taxon>
        <taxon>Anthemidinae</taxon>
        <taxon>Tanacetum</taxon>
    </lineage>
</organism>
<accession>A0A6L2NYV9</accession>
<feature type="region of interest" description="Disordered" evidence="1">
    <location>
        <begin position="81"/>
        <end position="117"/>
    </location>
</feature>
<name>A0A6L2NYV9_TANCI</name>